<evidence type="ECO:0000256" key="2">
    <source>
        <dbReference type="SAM" id="Phobius"/>
    </source>
</evidence>
<feature type="transmembrane region" description="Helical" evidence="2">
    <location>
        <begin position="30"/>
        <end position="49"/>
    </location>
</feature>
<name>A0A5M9ZJA1_9BIFI</name>
<feature type="compositionally biased region" description="Polar residues" evidence="1">
    <location>
        <begin position="60"/>
        <end position="71"/>
    </location>
</feature>
<organism evidence="3 4">
    <name type="scientific">Bifidobacterium myosotis</name>
    <dbReference type="NCBI Taxonomy" id="1630166"/>
    <lineage>
        <taxon>Bacteria</taxon>
        <taxon>Bacillati</taxon>
        <taxon>Actinomycetota</taxon>
        <taxon>Actinomycetes</taxon>
        <taxon>Bifidobacteriales</taxon>
        <taxon>Bifidobacteriaceae</taxon>
        <taxon>Bifidobacterium</taxon>
    </lineage>
</organism>
<evidence type="ECO:0000256" key="1">
    <source>
        <dbReference type="SAM" id="MobiDB-lite"/>
    </source>
</evidence>
<keyword evidence="2" id="KW-0812">Transmembrane</keyword>
<evidence type="ECO:0008006" key="5">
    <source>
        <dbReference type="Google" id="ProtNLM"/>
    </source>
</evidence>
<proteinExistence type="predicted"/>
<dbReference type="EMBL" id="RZUH01000005">
    <property type="protein sequence ID" value="KAA8827707.1"/>
    <property type="molecule type" value="Genomic_DNA"/>
</dbReference>
<dbReference type="NCBIfam" id="TIGR03057">
    <property type="entry name" value="xxxLxxG_by_4"/>
    <property type="match status" value="2"/>
</dbReference>
<evidence type="ECO:0000313" key="4">
    <source>
        <dbReference type="Proteomes" id="UP000410049"/>
    </source>
</evidence>
<dbReference type="RefSeq" id="WP_150379452.1">
    <property type="nucleotide sequence ID" value="NZ_RZUH01000005.1"/>
</dbReference>
<reference evidence="3 4" key="1">
    <citation type="journal article" date="2019" name="Syst. Appl. Microbiol.">
        <title>Characterization of Bifidobacterium species in feaces of the Egyptian fruit bat: Description of B. vespertilionis sp. nov. and B. rousetti sp. nov.</title>
        <authorList>
            <person name="Modesto M."/>
            <person name="Satti M."/>
            <person name="Watanabe K."/>
            <person name="Puglisi E."/>
            <person name="Morelli L."/>
            <person name="Huang C.-H."/>
            <person name="Liou J.-S."/>
            <person name="Miyashita M."/>
            <person name="Tamura T."/>
            <person name="Saito S."/>
            <person name="Mori K."/>
            <person name="Huang L."/>
            <person name="Sciavilla P."/>
            <person name="Sandri C."/>
            <person name="Spiezio C."/>
            <person name="Vitali F."/>
            <person name="Cavalieri D."/>
            <person name="Perpetuini G."/>
            <person name="Tofalo R."/>
            <person name="Bonetti A."/>
            <person name="Arita M."/>
            <person name="Mattarelli P."/>
        </authorList>
    </citation>
    <scope>NUCLEOTIDE SEQUENCE [LARGE SCALE GENOMIC DNA]</scope>
    <source>
        <strain evidence="3 4">RST17</strain>
    </source>
</reference>
<dbReference type="Proteomes" id="UP000410049">
    <property type="component" value="Unassembled WGS sequence"/>
</dbReference>
<sequence>MTMTNAHHDNGNPDAPSTIADRRRTTVRRILAPTIAAFLATVLLTVPALSPANAADETQASAHTTAAVTPANNGGNSGEGSGKDETVYIKTKANGAVSGIYVVNTFDAGQPRAVQDPGSYTKVTNLTTDAKLTEKNGKVNVTTLNDKPFYYQGDLKADTALPWNVSVDYTLDGKAVDAEKLDGADGELAMTLRIAPNESADKATREFADAYVIQAQGTFPQEAFDITDAGDAALAQSGGNTVVSGMVLPGETGTFTIRGQAKDFTSSGWQITAMSLDMALDVRDQDTSQLTEQTSKLGDATAQLADGTASLAQGNRQLSQGIGSLATGTAELNRGAQSLAGGTETLAQGAGTLAQGNRQLADGLAQLYDASGRMSEGVKGLPEQIMILSQGVTTLKQGSDALKQGDGQYRQALAGGQQAILAQVGGDIDAAETASRQAYAQALAAVKQNLGDAQAIAALDKAVTAMAQVENAKGQYQALGQALDGYAGISSGISQLSGGVDQLDAKVNGSSNGSSADSAATQASLTQLAEGLASMHTAVGQLNTGAQSAASGAEELAKGLSSARDGANSLATGVAAADSGARSLASGAVSAADGADQLDDGARKLADSVKGMDDKVLDELQKTIDEKLGKGFTVHSFVAPANTAVDRVQFTYVLPGIGK</sequence>
<keyword evidence="2" id="KW-1133">Transmembrane helix</keyword>
<dbReference type="Gene3D" id="1.10.287.950">
    <property type="entry name" value="Methyl-accepting chemotaxis protein"/>
    <property type="match status" value="2"/>
</dbReference>
<comment type="caution">
    <text evidence="3">The sequence shown here is derived from an EMBL/GenBank/DDBJ whole genome shotgun (WGS) entry which is preliminary data.</text>
</comment>
<keyword evidence="2" id="KW-0472">Membrane</keyword>
<dbReference type="InterPro" id="IPR023908">
    <property type="entry name" value="xxxLxxG_rpt"/>
</dbReference>
<accession>A0A5M9ZJA1</accession>
<feature type="region of interest" description="Disordered" evidence="1">
    <location>
        <begin position="1"/>
        <end position="21"/>
    </location>
</feature>
<evidence type="ECO:0000313" key="3">
    <source>
        <dbReference type="EMBL" id="KAA8827707.1"/>
    </source>
</evidence>
<feature type="region of interest" description="Disordered" evidence="1">
    <location>
        <begin position="60"/>
        <end position="83"/>
    </location>
</feature>
<protein>
    <recommendedName>
        <fullName evidence="5">Methyl-accepting chemotaxis protein</fullName>
    </recommendedName>
</protein>
<gene>
    <name evidence="3" type="ORF">EMO91_07650</name>
</gene>
<dbReference type="AlphaFoldDB" id="A0A5M9ZJA1"/>
<feature type="compositionally biased region" description="Basic and acidic residues" evidence="1">
    <location>
        <begin position="1"/>
        <end position="11"/>
    </location>
</feature>